<proteinExistence type="predicted"/>
<keyword evidence="2" id="KW-1185">Reference proteome</keyword>
<name>A0ACB7VTD2_DIOAL</name>
<accession>A0ACB7VTD2</accession>
<organism evidence="1 2">
    <name type="scientific">Dioscorea alata</name>
    <name type="common">Purple yam</name>
    <dbReference type="NCBI Taxonomy" id="55571"/>
    <lineage>
        <taxon>Eukaryota</taxon>
        <taxon>Viridiplantae</taxon>
        <taxon>Streptophyta</taxon>
        <taxon>Embryophyta</taxon>
        <taxon>Tracheophyta</taxon>
        <taxon>Spermatophyta</taxon>
        <taxon>Magnoliopsida</taxon>
        <taxon>Liliopsida</taxon>
        <taxon>Dioscoreales</taxon>
        <taxon>Dioscoreaceae</taxon>
        <taxon>Dioscorea</taxon>
    </lineage>
</organism>
<sequence length="585" mass="62592">MAMNRIHRESLFGGGSARAGDSMDGDENLDLFSRRRRTHLISSPVESNGHGEMGKLDGLSVGSGKLRSGLDDLMASELGKHDYDWLLTPPGTPLFSSLDASEPKITTAAAAPKNKPNVRSVSTTKASRLSVSQTENGHPTRPARSVSAMRPSISTTHSSSYLSSNNRTLVLNTSSASVSSRPSTPGSRSTTVSSTRTSVPTSRPVPSRSSTPTRTRPSTPTRTRPAPTSSGDKPKPAHSSRPSTPTSRPQIHTNSISNSSVTSSRSSTPTRRTPAATATTSITRSPSAGRAVNRPASPSIGRPSVTNKPSSRPSSPAPRARAPVHPITLPDFPLDAPPNLRTKLPERPASAGRTRPGMALTVRAATNTEPTPPMSSNRRSSLPIVTKGKFPENSPKGRLHSNGNEVTPADVQKAMASEAASRRTAKPVSTTESNGFGRTISKSSLDMALRHMDIRQHIGGIRGTSLFPHSIRSSPKSRTVQTSDTKVPVVDIRANMNSNGHGMGSEEHNGAMLENGDNILQSPDGESFMTRANEPDPYGSYRYDTILLKEDSKNMNWLHSVEDKSDQSPEFDHRFEPLPEPFAPV</sequence>
<gene>
    <name evidence="1" type="ORF">IHE45_07G097700</name>
</gene>
<dbReference type="Proteomes" id="UP000827976">
    <property type="component" value="Chromosome 7"/>
</dbReference>
<protein>
    <submittedName>
        <fullName evidence="1">Uncharacterized protein</fullName>
    </submittedName>
</protein>
<evidence type="ECO:0000313" key="1">
    <source>
        <dbReference type="EMBL" id="KAH7677645.1"/>
    </source>
</evidence>
<evidence type="ECO:0000313" key="2">
    <source>
        <dbReference type="Proteomes" id="UP000827976"/>
    </source>
</evidence>
<reference evidence="2" key="1">
    <citation type="journal article" date="2022" name="Nat. Commun.">
        <title>Chromosome evolution and the genetic basis of agronomically important traits in greater yam.</title>
        <authorList>
            <person name="Bredeson J.V."/>
            <person name="Lyons J.B."/>
            <person name="Oniyinde I.O."/>
            <person name="Okereke N.R."/>
            <person name="Kolade O."/>
            <person name="Nnabue I."/>
            <person name="Nwadili C.O."/>
            <person name="Hribova E."/>
            <person name="Parker M."/>
            <person name="Nwogha J."/>
            <person name="Shu S."/>
            <person name="Carlson J."/>
            <person name="Kariba R."/>
            <person name="Muthemba S."/>
            <person name="Knop K."/>
            <person name="Barton G.J."/>
            <person name="Sherwood A.V."/>
            <person name="Lopez-Montes A."/>
            <person name="Asiedu R."/>
            <person name="Jamnadass R."/>
            <person name="Muchugi A."/>
            <person name="Goodstein D."/>
            <person name="Egesi C.N."/>
            <person name="Featherston J."/>
            <person name="Asfaw A."/>
            <person name="Simpson G.G."/>
            <person name="Dolezel J."/>
            <person name="Hendre P.S."/>
            <person name="Van Deynze A."/>
            <person name="Kumar P.L."/>
            <person name="Obidiegwu J.E."/>
            <person name="Bhattacharjee R."/>
            <person name="Rokhsar D.S."/>
        </authorList>
    </citation>
    <scope>NUCLEOTIDE SEQUENCE [LARGE SCALE GENOMIC DNA]</scope>
    <source>
        <strain evidence="2">cv. TDa95/00328</strain>
    </source>
</reference>
<comment type="caution">
    <text evidence="1">The sequence shown here is derived from an EMBL/GenBank/DDBJ whole genome shotgun (WGS) entry which is preliminary data.</text>
</comment>
<dbReference type="EMBL" id="CM037017">
    <property type="protein sequence ID" value="KAH7677645.1"/>
    <property type="molecule type" value="Genomic_DNA"/>
</dbReference>